<evidence type="ECO:0000256" key="1">
    <source>
        <dbReference type="SAM" id="Coils"/>
    </source>
</evidence>
<evidence type="ECO:0000313" key="2">
    <source>
        <dbReference type="EMBL" id="CAG9330420.1"/>
    </source>
</evidence>
<evidence type="ECO:0000313" key="3">
    <source>
        <dbReference type="Proteomes" id="UP001162131"/>
    </source>
</evidence>
<reference evidence="2" key="1">
    <citation type="submission" date="2021-09" db="EMBL/GenBank/DDBJ databases">
        <authorList>
            <consortium name="AG Swart"/>
            <person name="Singh M."/>
            <person name="Singh A."/>
            <person name="Seah K."/>
            <person name="Emmerich C."/>
        </authorList>
    </citation>
    <scope>NUCLEOTIDE SEQUENCE</scope>
    <source>
        <strain evidence="2">ATCC30299</strain>
    </source>
</reference>
<keyword evidence="3" id="KW-1185">Reference proteome</keyword>
<dbReference type="PANTHER" id="PTHR40515:SF1">
    <property type="entry name" value="CILIA- AND FLAGELLA-ASSOCIATED PROTEIN 157"/>
    <property type="match status" value="1"/>
</dbReference>
<comment type="caution">
    <text evidence="2">The sequence shown here is derived from an EMBL/GenBank/DDBJ whole genome shotgun (WGS) entry which is preliminary data.</text>
</comment>
<dbReference type="Proteomes" id="UP001162131">
    <property type="component" value="Unassembled WGS sequence"/>
</dbReference>
<sequence>MSKAHTNYHVRISDSLILPPVKSNRGIQLTELQKEIEFLRGKNTELVNVVKHWETRETFVESSEYKFKNLVASYLKELRSKANPLKYSAEVVEQNEEVITQTYEKMFKLLQTLQDKIDELVTKKEDLLTIEFNAKLQDIIGSLEREKKEKFEQIDKLVKKEKELETDYELLKASISMIESKNTFYESENKRLRSELRQAKLEINGLEKRIFDIKRNEKKGDLSSVLITPVHSTISASAKHIGIETSLNSPIISKRNSSIEDFTPLRYEAIINRLQKLLKIEKQNLRDYKILYFKEVQSRSEIENILLSCIEEIRSQIIKNNYKDFNSELAEKLTTQDQVLKLVYEMLKTKIKD</sequence>
<proteinExistence type="predicted"/>
<keyword evidence="1" id="KW-0175">Coiled coil</keyword>
<accession>A0AAU9JU81</accession>
<dbReference type="EMBL" id="CAJZBQ010000051">
    <property type="protein sequence ID" value="CAG9330420.1"/>
    <property type="molecule type" value="Genomic_DNA"/>
</dbReference>
<name>A0AAU9JU81_9CILI</name>
<organism evidence="2 3">
    <name type="scientific">Blepharisma stoltei</name>
    <dbReference type="NCBI Taxonomy" id="1481888"/>
    <lineage>
        <taxon>Eukaryota</taxon>
        <taxon>Sar</taxon>
        <taxon>Alveolata</taxon>
        <taxon>Ciliophora</taxon>
        <taxon>Postciliodesmatophora</taxon>
        <taxon>Heterotrichea</taxon>
        <taxon>Heterotrichida</taxon>
        <taxon>Blepharismidae</taxon>
        <taxon>Blepharisma</taxon>
    </lineage>
</organism>
<gene>
    <name evidence="2" type="ORF">BSTOLATCC_MIC51012</name>
</gene>
<dbReference type="AlphaFoldDB" id="A0AAU9JU81"/>
<protein>
    <submittedName>
        <fullName evidence="2">Uncharacterized protein</fullName>
    </submittedName>
</protein>
<feature type="coiled-coil region" evidence="1">
    <location>
        <begin position="103"/>
        <end position="216"/>
    </location>
</feature>
<dbReference type="PANTHER" id="PTHR40515">
    <property type="entry name" value="CILIA- AND FLAGELLA-ASSOCIATED PROTEIN 157"/>
    <property type="match status" value="1"/>
</dbReference>